<dbReference type="Pfam" id="PF12937">
    <property type="entry name" value="F-box-like"/>
    <property type="match status" value="1"/>
</dbReference>
<gene>
    <name evidence="2" type="ORF">MSAN_01035100</name>
</gene>
<evidence type="ECO:0000259" key="1">
    <source>
        <dbReference type="Pfam" id="PF12937"/>
    </source>
</evidence>
<comment type="caution">
    <text evidence="2">The sequence shown here is derived from an EMBL/GenBank/DDBJ whole genome shotgun (WGS) entry which is preliminary data.</text>
</comment>
<dbReference type="InterPro" id="IPR001810">
    <property type="entry name" value="F-box_dom"/>
</dbReference>
<proteinExistence type="predicted"/>
<feature type="domain" description="F-box" evidence="1">
    <location>
        <begin position="60"/>
        <end position="113"/>
    </location>
</feature>
<reference evidence="2" key="1">
    <citation type="submission" date="2020-05" db="EMBL/GenBank/DDBJ databases">
        <title>Mycena genomes resolve the evolution of fungal bioluminescence.</title>
        <authorList>
            <person name="Tsai I.J."/>
        </authorList>
    </citation>
    <scope>NUCLEOTIDE SEQUENCE</scope>
    <source>
        <strain evidence="2">160909Yilan</strain>
    </source>
</reference>
<dbReference type="Gene3D" id="1.20.1280.50">
    <property type="match status" value="1"/>
</dbReference>
<accession>A0A8H6YPG2</accession>
<dbReference type="OrthoDB" id="3248197at2759"/>
<name>A0A8H6YPG2_9AGAR</name>
<evidence type="ECO:0000313" key="3">
    <source>
        <dbReference type="Proteomes" id="UP000623467"/>
    </source>
</evidence>
<keyword evidence="3" id="KW-1185">Reference proteome</keyword>
<dbReference type="EMBL" id="JACAZH010000007">
    <property type="protein sequence ID" value="KAF7363773.1"/>
    <property type="molecule type" value="Genomic_DNA"/>
</dbReference>
<protein>
    <recommendedName>
        <fullName evidence="1">F-box domain-containing protein</fullName>
    </recommendedName>
</protein>
<dbReference type="Proteomes" id="UP000623467">
    <property type="component" value="Unassembled WGS sequence"/>
</dbReference>
<evidence type="ECO:0000313" key="2">
    <source>
        <dbReference type="EMBL" id="KAF7363773.1"/>
    </source>
</evidence>
<sequence length="169" mass="18852">MSLSNSPIRALLVDPVEEVVRIDAQIAEIELALSQLKEKRALLQAPIDAHKALVSPMRLVPQEILQAIFLSCLPSQHNALIDFNEAPLLLGRVCRHWRSVAYSTPILWSSMHIPPLPERSALPHVLLKQERLVAAWLERSTTCPLSISLFDGFNHATSNPNLGKHLLIL</sequence>
<dbReference type="AlphaFoldDB" id="A0A8H6YPG2"/>
<organism evidence="2 3">
    <name type="scientific">Mycena sanguinolenta</name>
    <dbReference type="NCBI Taxonomy" id="230812"/>
    <lineage>
        <taxon>Eukaryota</taxon>
        <taxon>Fungi</taxon>
        <taxon>Dikarya</taxon>
        <taxon>Basidiomycota</taxon>
        <taxon>Agaricomycotina</taxon>
        <taxon>Agaricomycetes</taxon>
        <taxon>Agaricomycetidae</taxon>
        <taxon>Agaricales</taxon>
        <taxon>Marasmiineae</taxon>
        <taxon>Mycenaceae</taxon>
        <taxon>Mycena</taxon>
    </lineage>
</organism>